<keyword evidence="3" id="KW-1185">Reference proteome</keyword>
<name>A0AA39JDD9_9AGAR</name>
<feature type="compositionally biased region" description="Low complexity" evidence="1">
    <location>
        <begin position="1"/>
        <end position="13"/>
    </location>
</feature>
<feature type="compositionally biased region" description="Polar residues" evidence="1">
    <location>
        <begin position="43"/>
        <end position="54"/>
    </location>
</feature>
<proteinExistence type="predicted"/>
<dbReference type="Proteomes" id="UP001175226">
    <property type="component" value="Unassembled WGS sequence"/>
</dbReference>
<dbReference type="EMBL" id="JAUEPT010000036">
    <property type="protein sequence ID" value="KAK0439905.1"/>
    <property type="molecule type" value="Genomic_DNA"/>
</dbReference>
<accession>A0AA39JDD9</accession>
<comment type="caution">
    <text evidence="2">The sequence shown here is derived from an EMBL/GenBank/DDBJ whole genome shotgun (WGS) entry which is preliminary data.</text>
</comment>
<reference evidence="2" key="1">
    <citation type="submission" date="2023-06" db="EMBL/GenBank/DDBJ databases">
        <authorList>
            <consortium name="Lawrence Berkeley National Laboratory"/>
            <person name="Ahrendt S."/>
            <person name="Sahu N."/>
            <person name="Indic B."/>
            <person name="Wong-Bajracharya J."/>
            <person name="Merenyi Z."/>
            <person name="Ke H.-M."/>
            <person name="Monk M."/>
            <person name="Kocsube S."/>
            <person name="Drula E."/>
            <person name="Lipzen A."/>
            <person name="Balint B."/>
            <person name="Henrissat B."/>
            <person name="Andreopoulos B."/>
            <person name="Martin F.M."/>
            <person name="Harder C.B."/>
            <person name="Rigling D."/>
            <person name="Ford K.L."/>
            <person name="Foster G.D."/>
            <person name="Pangilinan J."/>
            <person name="Papanicolaou A."/>
            <person name="Barry K."/>
            <person name="LaButti K."/>
            <person name="Viragh M."/>
            <person name="Koriabine M."/>
            <person name="Yan M."/>
            <person name="Riley R."/>
            <person name="Champramary S."/>
            <person name="Plett K.L."/>
            <person name="Tsai I.J."/>
            <person name="Slot J."/>
            <person name="Sipos G."/>
            <person name="Plett J."/>
            <person name="Nagy L.G."/>
            <person name="Grigoriev I.V."/>
        </authorList>
    </citation>
    <scope>NUCLEOTIDE SEQUENCE</scope>
    <source>
        <strain evidence="2">FPL87.14</strain>
    </source>
</reference>
<feature type="compositionally biased region" description="Polar residues" evidence="1">
    <location>
        <begin position="90"/>
        <end position="103"/>
    </location>
</feature>
<feature type="region of interest" description="Disordered" evidence="1">
    <location>
        <begin position="1"/>
        <end position="56"/>
    </location>
</feature>
<protein>
    <submittedName>
        <fullName evidence="2">Uncharacterized protein</fullName>
    </submittedName>
</protein>
<dbReference type="AlphaFoldDB" id="A0AA39JDD9"/>
<evidence type="ECO:0000256" key="1">
    <source>
        <dbReference type="SAM" id="MobiDB-lite"/>
    </source>
</evidence>
<evidence type="ECO:0000313" key="3">
    <source>
        <dbReference type="Proteomes" id="UP001175226"/>
    </source>
</evidence>
<gene>
    <name evidence="2" type="ORF">EV421DRAFT_1891681</name>
</gene>
<organism evidence="2 3">
    <name type="scientific">Armillaria borealis</name>
    <dbReference type="NCBI Taxonomy" id="47425"/>
    <lineage>
        <taxon>Eukaryota</taxon>
        <taxon>Fungi</taxon>
        <taxon>Dikarya</taxon>
        <taxon>Basidiomycota</taxon>
        <taxon>Agaricomycotina</taxon>
        <taxon>Agaricomycetes</taxon>
        <taxon>Agaricomycetidae</taxon>
        <taxon>Agaricales</taxon>
        <taxon>Marasmiineae</taxon>
        <taxon>Physalacriaceae</taxon>
        <taxon>Armillaria</taxon>
    </lineage>
</organism>
<sequence>MSSPLSPSSSRSAPSPPLDRNIRSFDELTSSPLHVEPYPPRKPSTQNIAVPDSPNQRRLEGVYDRFLMATSSVKRLGKGYQSDNPVPVHNTVQGITRSKSSRPFASIRRTPMPPPVSSDDMRRAASVDELGFMSYATTPATPSTPVLKDESRNTVTKMRRAIKAFVPGKSVSRRLTRHHA</sequence>
<feature type="region of interest" description="Disordered" evidence="1">
    <location>
        <begin position="77"/>
        <end position="122"/>
    </location>
</feature>
<evidence type="ECO:0000313" key="2">
    <source>
        <dbReference type="EMBL" id="KAK0439905.1"/>
    </source>
</evidence>